<evidence type="ECO:0000313" key="3">
    <source>
        <dbReference type="Proteomes" id="UP000769156"/>
    </source>
</evidence>
<reference evidence="2" key="1">
    <citation type="journal article" date="2021" name="PeerJ">
        <title>Extensive microbial diversity within the chicken gut microbiome revealed by metagenomics and culture.</title>
        <authorList>
            <person name="Gilroy R."/>
            <person name="Ravi A."/>
            <person name="Getino M."/>
            <person name="Pursley I."/>
            <person name="Horton D.L."/>
            <person name="Alikhan N.F."/>
            <person name="Baker D."/>
            <person name="Gharbi K."/>
            <person name="Hall N."/>
            <person name="Watson M."/>
            <person name="Adriaenssens E.M."/>
            <person name="Foster-Nyarko E."/>
            <person name="Jarju S."/>
            <person name="Secka A."/>
            <person name="Antonio M."/>
            <person name="Oren A."/>
            <person name="Chaudhuri R.R."/>
            <person name="La Ragione R."/>
            <person name="Hildebrand F."/>
            <person name="Pallen M.J."/>
        </authorList>
    </citation>
    <scope>NUCLEOTIDE SEQUENCE</scope>
    <source>
        <strain evidence="2">ChiSjej5B23-16112</strain>
    </source>
</reference>
<organism evidence="2 3">
    <name type="scientific">Lachnoclostridium phocaeense</name>
    <dbReference type="NCBI Taxonomy" id="1871021"/>
    <lineage>
        <taxon>Bacteria</taxon>
        <taxon>Bacillati</taxon>
        <taxon>Bacillota</taxon>
        <taxon>Clostridia</taxon>
        <taxon>Lachnospirales</taxon>
        <taxon>Lachnospiraceae</taxon>
    </lineage>
</organism>
<evidence type="ECO:0000313" key="2">
    <source>
        <dbReference type="EMBL" id="HJF94226.1"/>
    </source>
</evidence>
<dbReference type="EMBL" id="DYVY01000089">
    <property type="protein sequence ID" value="HJF94226.1"/>
    <property type="molecule type" value="Genomic_DNA"/>
</dbReference>
<dbReference type="Proteomes" id="UP000769156">
    <property type="component" value="Unassembled WGS sequence"/>
</dbReference>
<feature type="domain" description="Prenylated flavin chaperone LpdD-like" evidence="1">
    <location>
        <begin position="14"/>
        <end position="116"/>
    </location>
</feature>
<dbReference type="Pfam" id="PF21758">
    <property type="entry name" value="PAC_bac"/>
    <property type="match status" value="1"/>
</dbReference>
<evidence type="ECO:0000259" key="1">
    <source>
        <dbReference type="Pfam" id="PF21758"/>
    </source>
</evidence>
<dbReference type="InterPro" id="IPR048844">
    <property type="entry name" value="LpdD_chaperone-like"/>
</dbReference>
<reference evidence="2" key="2">
    <citation type="submission" date="2021-09" db="EMBL/GenBank/DDBJ databases">
        <authorList>
            <person name="Gilroy R."/>
        </authorList>
    </citation>
    <scope>NUCLEOTIDE SEQUENCE</scope>
    <source>
        <strain evidence="2">ChiSjej5B23-16112</strain>
    </source>
</reference>
<dbReference type="AlphaFoldDB" id="A0A921LDR6"/>
<proteinExistence type="predicted"/>
<comment type="caution">
    <text evidence="2">The sequence shown here is derived from an EMBL/GenBank/DDBJ whole genome shotgun (WGS) entry which is preliminary data.</text>
</comment>
<sequence>MEERIIEKVLSFTKLTVKITKIGNDYHIILAGGDRPHIGCTVLAIPRPSLKGDGKVSSTASVINVTGHKDEYLCRYLAEKMAAAQNAVIVCTGGFHKDGITEEQIREVQQAVEEMIL</sequence>
<gene>
    <name evidence="2" type="ORF">K8V82_05475</name>
</gene>
<name>A0A921LDR6_9FIRM</name>
<accession>A0A921LDR6</accession>
<protein>
    <recommendedName>
        <fullName evidence="1">Prenylated flavin chaperone LpdD-like domain-containing protein</fullName>
    </recommendedName>
</protein>